<dbReference type="Proteomes" id="UP000316079">
    <property type="component" value="Unassembled WGS sequence"/>
</dbReference>
<evidence type="ECO:0000313" key="9">
    <source>
        <dbReference type="EMBL" id="TRY90939.1"/>
    </source>
</evidence>
<dbReference type="GO" id="GO:0051301">
    <property type="term" value="P:cell division"/>
    <property type="evidence" value="ECO:0007669"/>
    <property type="project" value="UniProtKB-KW"/>
</dbReference>
<evidence type="ECO:0000259" key="7">
    <source>
        <dbReference type="SMART" id="SM00385"/>
    </source>
</evidence>
<reference evidence="9" key="2">
    <citation type="submission" date="2019-04" db="EMBL/GenBank/DDBJ databases">
        <authorList>
            <person name="Kadobianskyi M."/>
            <person name="Schulze L."/>
            <person name="Schuelke M."/>
            <person name="Judkewitz B."/>
        </authorList>
    </citation>
    <scope>NUCLEOTIDE SEQUENCE</scope>
    <source>
        <strain evidence="9">Bolton</strain>
        <tissue evidence="9">Whole-body</tissue>
    </source>
</reference>
<dbReference type="InterPro" id="IPR036915">
    <property type="entry name" value="Cyclin-like_sf"/>
</dbReference>
<evidence type="ECO:0000256" key="5">
    <source>
        <dbReference type="RuleBase" id="RU000383"/>
    </source>
</evidence>
<comment type="caution">
    <text evidence="9">The sequence shown here is derived from an EMBL/GenBank/DDBJ whole genome shotgun (WGS) entry which is preliminary data.</text>
</comment>
<feature type="domain" description="Cyclin-like" evidence="7">
    <location>
        <begin position="176"/>
        <end position="260"/>
    </location>
</feature>
<dbReference type="InterPro" id="IPR004367">
    <property type="entry name" value="Cyclin_C-dom"/>
</dbReference>
<feature type="domain" description="Cyclin C-terminal" evidence="8">
    <location>
        <begin position="269"/>
        <end position="386"/>
    </location>
</feature>
<evidence type="ECO:0000256" key="1">
    <source>
        <dbReference type="ARBA" id="ARBA00006955"/>
    </source>
</evidence>
<comment type="similarity">
    <text evidence="1">Belongs to the cyclin family. Cyclin AB subfamily.</text>
</comment>
<dbReference type="Pfam" id="PF00134">
    <property type="entry name" value="Cyclin_N"/>
    <property type="match status" value="1"/>
</dbReference>
<dbReference type="SMART" id="SM00385">
    <property type="entry name" value="CYCLIN"/>
    <property type="match status" value="2"/>
</dbReference>
<dbReference type="STRING" id="623744.A0A553QLT1"/>
<keyword evidence="3 5" id="KW-0195">Cyclin</keyword>
<dbReference type="InterPro" id="IPR013763">
    <property type="entry name" value="Cyclin-like_dom"/>
</dbReference>
<feature type="region of interest" description="Disordered" evidence="6">
    <location>
        <begin position="1"/>
        <end position="25"/>
    </location>
</feature>
<dbReference type="SMART" id="SM01332">
    <property type="entry name" value="Cyclin_C"/>
    <property type="match status" value="1"/>
</dbReference>
<dbReference type="EMBL" id="SRMA01025787">
    <property type="protein sequence ID" value="TRY90939.1"/>
    <property type="molecule type" value="Genomic_DNA"/>
</dbReference>
<keyword evidence="4" id="KW-0131">Cell cycle</keyword>
<gene>
    <name evidence="9" type="ORF">DNTS_022177</name>
</gene>
<keyword evidence="10" id="KW-1185">Reference proteome</keyword>
<evidence type="ECO:0000256" key="6">
    <source>
        <dbReference type="SAM" id="MobiDB-lite"/>
    </source>
</evidence>
<dbReference type="OrthoDB" id="5590282at2759"/>
<evidence type="ECO:0000313" key="10">
    <source>
        <dbReference type="Proteomes" id="UP000316079"/>
    </source>
</evidence>
<dbReference type="AlphaFoldDB" id="A0A553QLT1"/>
<evidence type="ECO:0000256" key="2">
    <source>
        <dbReference type="ARBA" id="ARBA00022618"/>
    </source>
</evidence>
<sequence length="392" mass="44289">MASRTFGPRSSRQENIAGRPEGQGVLKPGQRTVLSVLSENEQRTRLIGQVSSKYEQTFHDAPACDVTSFASTVVGHLAESVTLQFTKESASFLLPSELQILDDAVHEVGAGSCMDSSMYSLPDEEIYTLEDVMCVSEYAEDIHRHLRECEIKYRPNPSYMKKQPDITSSMRVILVDWLVEVSEEYKLCSETLYLAVNYLDRFLSCMSVLRGKLQLVGTAAILLASKYEEVYPPELDEFIYITDDTYSKKQLLRMEQHLLRVLAFDMTAPTIQQFLLQYTSKEQVCTRTVNLALYLSELSLLEVDPFAQFLPSKTAAAAFCLANYTLNKSLWPESLYVFTGYSLAVLGPCMKELHKLHRGASSRPQQAIQEKYKSARYNQVSLLHPVLSLPLP</sequence>
<dbReference type="Gene3D" id="1.10.472.10">
    <property type="entry name" value="Cyclin-like"/>
    <property type="match status" value="2"/>
</dbReference>
<keyword evidence="2" id="KW-0132">Cell division</keyword>
<dbReference type="FunFam" id="1.10.472.10:FF:000001">
    <property type="entry name" value="G2/mitotic-specific cyclin"/>
    <property type="match status" value="1"/>
</dbReference>
<dbReference type="InterPro" id="IPR048258">
    <property type="entry name" value="Cyclins_cyclin-box"/>
</dbReference>
<dbReference type="InterPro" id="IPR006671">
    <property type="entry name" value="Cyclin_N"/>
</dbReference>
<evidence type="ECO:0000256" key="4">
    <source>
        <dbReference type="ARBA" id="ARBA00023306"/>
    </source>
</evidence>
<name>A0A553QLT1_9TELE</name>
<dbReference type="SUPFAM" id="SSF47954">
    <property type="entry name" value="Cyclin-like"/>
    <property type="match status" value="2"/>
</dbReference>
<accession>A0A553QLT1</accession>
<proteinExistence type="inferred from homology"/>
<evidence type="ECO:0000259" key="8">
    <source>
        <dbReference type="SMART" id="SM01332"/>
    </source>
</evidence>
<organism evidence="9 10">
    <name type="scientific">Danionella cerebrum</name>
    <dbReference type="NCBI Taxonomy" id="2873325"/>
    <lineage>
        <taxon>Eukaryota</taxon>
        <taxon>Metazoa</taxon>
        <taxon>Chordata</taxon>
        <taxon>Craniata</taxon>
        <taxon>Vertebrata</taxon>
        <taxon>Euteleostomi</taxon>
        <taxon>Actinopterygii</taxon>
        <taxon>Neopterygii</taxon>
        <taxon>Teleostei</taxon>
        <taxon>Ostariophysi</taxon>
        <taxon>Cypriniformes</taxon>
        <taxon>Danionidae</taxon>
        <taxon>Danioninae</taxon>
        <taxon>Danionella</taxon>
    </lineage>
</organism>
<reference evidence="9 10" key="1">
    <citation type="journal article" date="2019" name="Sci. Data">
        <title>Hybrid genome assembly and annotation of Danionella translucida.</title>
        <authorList>
            <person name="Kadobianskyi M."/>
            <person name="Schulze L."/>
            <person name="Schuelke M."/>
            <person name="Judkewitz B."/>
        </authorList>
    </citation>
    <scope>NUCLEOTIDE SEQUENCE [LARGE SCALE GENOMIC DNA]</scope>
    <source>
        <strain evidence="9 10">Bolton</strain>
    </source>
</reference>
<protein>
    <submittedName>
        <fullName evidence="9">Uncharacterized protein</fullName>
    </submittedName>
</protein>
<dbReference type="Pfam" id="PF02984">
    <property type="entry name" value="Cyclin_C"/>
    <property type="match status" value="1"/>
</dbReference>
<feature type="domain" description="Cyclin-like" evidence="7">
    <location>
        <begin position="273"/>
        <end position="355"/>
    </location>
</feature>
<dbReference type="PANTHER" id="PTHR10177">
    <property type="entry name" value="CYCLINS"/>
    <property type="match status" value="1"/>
</dbReference>
<dbReference type="EMBL" id="SRMA01025787">
    <property type="protein sequence ID" value="TRY90938.1"/>
    <property type="molecule type" value="Genomic_DNA"/>
</dbReference>
<evidence type="ECO:0000256" key="3">
    <source>
        <dbReference type="ARBA" id="ARBA00023127"/>
    </source>
</evidence>
<dbReference type="PROSITE" id="PS00292">
    <property type="entry name" value="CYCLINS"/>
    <property type="match status" value="1"/>
</dbReference>
<dbReference type="InterPro" id="IPR039361">
    <property type="entry name" value="Cyclin"/>
</dbReference>